<accession>A0AB39KTS8</accession>
<dbReference type="PROSITE" id="PS51257">
    <property type="entry name" value="PROKAR_LIPOPROTEIN"/>
    <property type="match status" value="1"/>
</dbReference>
<proteinExistence type="predicted"/>
<dbReference type="AlphaFoldDB" id="A0AB39KTS8"/>
<dbReference type="EMBL" id="CP158375">
    <property type="protein sequence ID" value="XDO96666.1"/>
    <property type="molecule type" value="Genomic_DNA"/>
</dbReference>
<protein>
    <recommendedName>
        <fullName evidence="4">Lipoprotein</fullName>
    </recommendedName>
</protein>
<feature type="compositionally biased region" description="Low complexity" evidence="1">
    <location>
        <begin position="30"/>
        <end position="42"/>
    </location>
</feature>
<name>A0AB39KTS8_9CAUL</name>
<keyword evidence="2" id="KW-0732">Signal</keyword>
<organism evidence="3">
    <name type="scientific">Caulobacter sp. 73W</name>
    <dbReference type="NCBI Taxonomy" id="3161137"/>
    <lineage>
        <taxon>Bacteria</taxon>
        <taxon>Pseudomonadati</taxon>
        <taxon>Pseudomonadota</taxon>
        <taxon>Alphaproteobacteria</taxon>
        <taxon>Caulobacterales</taxon>
        <taxon>Caulobacteraceae</taxon>
        <taxon>Caulobacter</taxon>
    </lineage>
</organism>
<dbReference type="RefSeq" id="WP_369059506.1">
    <property type="nucleotide sequence ID" value="NZ_CP158375.1"/>
</dbReference>
<evidence type="ECO:0000256" key="2">
    <source>
        <dbReference type="SAM" id="SignalP"/>
    </source>
</evidence>
<evidence type="ECO:0008006" key="4">
    <source>
        <dbReference type="Google" id="ProtNLM"/>
    </source>
</evidence>
<reference evidence="3" key="1">
    <citation type="submission" date="2024-06" db="EMBL/GenBank/DDBJ databases">
        <title>Caulobacter inopinatus, sp. nov.</title>
        <authorList>
            <person name="Donachie S.P."/>
        </authorList>
    </citation>
    <scope>NUCLEOTIDE SEQUENCE</scope>
    <source>
        <strain evidence="3">73W</strain>
    </source>
</reference>
<feature type="signal peptide" evidence="2">
    <location>
        <begin position="1"/>
        <end position="19"/>
    </location>
</feature>
<feature type="chain" id="PRO_5044340048" description="Lipoprotein" evidence="2">
    <location>
        <begin position="20"/>
        <end position="184"/>
    </location>
</feature>
<gene>
    <name evidence="3" type="ORF">ABOZ73_18160</name>
</gene>
<sequence>MARHRIASSGLVVAVLALAACSGPEEPKEVAPNAPPTTQAPAAPTPQPPVASGGATVGGDGSEIRLDALTPADVEGAKLAGELGCSFSTAGATPLLLAMGDVASKDAAQGVVKVAGYVERVAAPGGFDGMLKGATFSGAGKTIRIAVTGPAIGGGESPPTPATLTYERAEGASKTFVGRWVCGP</sequence>
<feature type="region of interest" description="Disordered" evidence="1">
    <location>
        <begin position="25"/>
        <end position="63"/>
    </location>
</feature>
<evidence type="ECO:0000256" key="1">
    <source>
        <dbReference type="SAM" id="MobiDB-lite"/>
    </source>
</evidence>
<evidence type="ECO:0000313" key="3">
    <source>
        <dbReference type="EMBL" id="XDO96666.1"/>
    </source>
</evidence>